<protein>
    <submittedName>
        <fullName evidence="1">Anaerobic ribonucleoside-triphosphate reductase activating protein</fullName>
    </submittedName>
</protein>
<evidence type="ECO:0000313" key="1">
    <source>
        <dbReference type="EMBL" id="AXV66295.1"/>
    </source>
</evidence>
<dbReference type="EMBL" id="CP032090">
    <property type="protein sequence ID" value="AXV66295.1"/>
    <property type="molecule type" value="Genomic_DNA"/>
</dbReference>
<accession>A0AAD0WDE8</accession>
<dbReference type="Proteomes" id="UP000183805">
    <property type="component" value="Unassembled WGS sequence"/>
</dbReference>
<dbReference type="InterPro" id="IPR014191">
    <property type="entry name" value="Anaer_RNR_activator"/>
</dbReference>
<name>A0AAD0WDE8_9GAMM</name>
<gene>
    <name evidence="1" type="primary">nrdG</name>
    <name evidence="1" type="ORF">D0907_13915</name>
    <name evidence="2" type="ORF">SAMN04487854_1253</name>
</gene>
<evidence type="ECO:0000313" key="3">
    <source>
        <dbReference type="Proteomes" id="UP000183805"/>
    </source>
</evidence>
<dbReference type="KEGG" id="pdj:D0907_13915"/>
<dbReference type="GeneID" id="99506569"/>
<evidence type="ECO:0000313" key="4">
    <source>
        <dbReference type="Proteomes" id="UP000264605"/>
    </source>
</evidence>
<keyword evidence="3" id="KW-1185">Reference proteome</keyword>
<dbReference type="Proteomes" id="UP000264605">
    <property type="component" value="Chromosome"/>
</dbReference>
<dbReference type="SUPFAM" id="SSF102114">
    <property type="entry name" value="Radical SAM enzymes"/>
    <property type="match status" value="1"/>
</dbReference>
<proteinExistence type="predicted"/>
<dbReference type="RefSeq" id="WP_074989800.1">
    <property type="nucleotide sequence ID" value="NZ_CP032090.1"/>
</dbReference>
<dbReference type="InterPro" id="IPR013785">
    <property type="entry name" value="Aldolase_TIM"/>
</dbReference>
<organism evidence="1 4">
    <name type="scientific">Pseudoalteromonas lipolytica</name>
    <dbReference type="NCBI Taxonomy" id="570156"/>
    <lineage>
        <taxon>Bacteria</taxon>
        <taxon>Pseudomonadati</taxon>
        <taxon>Pseudomonadota</taxon>
        <taxon>Gammaproteobacteria</taxon>
        <taxon>Alteromonadales</taxon>
        <taxon>Pseudoalteromonadaceae</taxon>
        <taxon>Pseudoalteromonas</taxon>
    </lineage>
</organism>
<dbReference type="AlphaFoldDB" id="A0AAD0WDE8"/>
<sequence>MFNVLEPQVCFQEVPGHIALGFVCTGCPLRCPGCHSVDTWDPKHGERLTSQRFLGLLERYKHLMTCVVFFGGEWQEGDLVYFLKLATQQGLATCLYTGLEDVSEQLKAQLTYVKTGRYVAELGGLASHLTNQRFIEIASGKVLNSLFLKG</sequence>
<dbReference type="EMBL" id="FPAZ01000025">
    <property type="protein sequence ID" value="SFU00558.1"/>
    <property type="molecule type" value="Genomic_DNA"/>
</dbReference>
<dbReference type="NCBIfam" id="TIGR02826">
    <property type="entry name" value="RNR_activ_nrdG3"/>
    <property type="match status" value="1"/>
</dbReference>
<dbReference type="Pfam" id="PF13353">
    <property type="entry name" value="Fer4_12"/>
    <property type="match status" value="1"/>
</dbReference>
<reference evidence="1 4" key="2">
    <citation type="submission" date="2018-08" db="EMBL/GenBank/DDBJ databases">
        <title>Draft genome sequence of Pseudoalteromonas donghaensis HJ51.</title>
        <authorList>
            <person name="Oh J."/>
            <person name="Roh D."/>
        </authorList>
    </citation>
    <scope>NUCLEOTIDE SEQUENCE [LARGE SCALE GENOMIC DNA]</scope>
    <source>
        <strain evidence="1 4">HJ51</strain>
    </source>
</reference>
<evidence type="ECO:0000313" key="2">
    <source>
        <dbReference type="EMBL" id="SFU00558.1"/>
    </source>
</evidence>
<dbReference type="Gene3D" id="3.20.20.70">
    <property type="entry name" value="Aldolase class I"/>
    <property type="match status" value="1"/>
</dbReference>
<reference evidence="2 3" key="1">
    <citation type="submission" date="2016-10" db="EMBL/GenBank/DDBJ databases">
        <authorList>
            <person name="Varghese N."/>
            <person name="Submissions S."/>
        </authorList>
    </citation>
    <scope>NUCLEOTIDE SEQUENCE [LARGE SCALE GENOMIC DNA]</scope>
    <source>
        <strain evidence="2 3">CGMCC 1.8499</strain>
    </source>
</reference>
<dbReference type="InterPro" id="IPR058240">
    <property type="entry name" value="rSAM_sf"/>
</dbReference>